<accession>A0ABT0RDK1</accession>
<keyword evidence="1" id="KW-1133">Transmembrane helix</keyword>
<gene>
    <name evidence="2" type="ORF">LZ519_03165</name>
</gene>
<keyword evidence="1" id="KW-0812">Transmembrane</keyword>
<sequence length="56" mass="5784">MDGQNKRAGGCFIMAAVLLGFLAGLVTGNALRGVWIGLGAGIAVAVAVWLLDRRRS</sequence>
<feature type="transmembrane region" description="Helical" evidence="1">
    <location>
        <begin position="7"/>
        <end position="27"/>
    </location>
</feature>
<evidence type="ECO:0000313" key="3">
    <source>
        <dbReference type="Proteomes" id="UP001165343"/>
    </source>
</evidence>
<protein>
    <submittedName>
        <fullName evidence="2">Uncharacterized protein</fullName>
    </submittedName>
</protein>
<feature type="transmembrane region" description="Helical" evidence="1">
    <location>
        <begin position="33"/>
        <end position="51"/>
    </location>
</feature>
<dbReference type="RefSeq" id="WP_249867278.1">
    <property type="nucleotide sequence ID" value="NZ_JAMGBC010000001.1"/>
</dbReference>
<dbReference type="Proteomes" id="UP001165343">
    <property type="component" value="Unassembled WGS sequence"/>
</dbReference>
<dbReference type="EMBL" id="JAMGBC010000001">
    <property type="protein sequence ID" value="MCL6678318.1"/>
    <property type="molecule type" value="Genomic_DNA"/>
</dbReference>
<comment type="caution">
    <text evidence="2">The sequence shown here is derived from an EMBL/GenBank/DDBJ whole genome shotgun (WGS) entry which is preliminary data.</text>
</comment>
<keyword evidence="3" id="KW-1185">Reference proteome</keyword>
<keyword evidence="1" id="KW-0472">Membrane</keyword>
<name>A0ABT0RDK1_9SPHN</name>
<proteinExistence type="predicted"/>
<evidence type="ECO:0000256" key="1">
    <source>
        <dbReference type="SAM" id="Phobius"/>
    </source>
</evidence>
<evidence type="ECO:0000313" key="2">
    <source>
        <dbReference type="EMBL" id="MCL6678318.1"/>
    </source>
</evidence>
<organism evidence="2 3">
    <name type="scientific">Sphingomonas anseongensis</name>
    <dbReference type="NCBI Taxonomy" id="2908207"/>
    <lineage>
        <taxon>Bacteria</taxon>
        <taxon>Pseudomonadati</taxon>
        <taxon>Pseudomonadota</taxon>
        <taxon>Alphaproteobacteria</taxon>
        <taxon>Sphingomonadales</taxon>
        <taxon>Sphingomonadaceae</taxon>
        <taxon>Sphingomonas</taxon>
    </lineage>
</organism>
<reference evidence="2" key="1">
    <citation type="submission" date="2022-05" db="EMBL/GenBank/DDBJ databases">
        <authorList>
            <person name="Jo J.-H."/>
            <person name="Im W.-T."/>
        </authorList>
    </citation>
    <scope>NUCLEOTIDE SEQUENCE</scope>
    <source>
        <strain evidence="2">RG327</strain>
    </source>
</reference>